<comment type="catalytic activity">
    <reaction evidence="5">
        <text>UDP-N-acetyl-alpha-D-glucosamine = UDP-N-acetyl-alpha-D-mannosamine</text>
        <dbReference type="Rhea" id="RHEA:17213"/>
        <dbReference type="ChEBI" id="CHEBI:57705"/>
        <dbReference type="ChEBI" id="CHEBI:68623"/>
        <dbReference type="EC" id="5.1.3.14"/>
    </reaction>
</comment>
<feature type="region of interest" description="Disordered" evidence="12">
    <location>
        <begin position="375"/>
        <end position="409"/>
    </location>
</feature>
<comment type="subcellular location">
    <subcellularLocation>
        <location evidence="1">Cytoplasm</location>
    </subcellularLocation>
</comment>
<keyword evidence="4 11" id="KW-0413">Isomerase</keyword>
<evidence type="ECO:0000256" key="12">
    <source>
        <dbReference type="SAM" id="MobiDB-lite"/>
    </source>
</evidence>
<dbReference type="PANTHER" id="PTHR43174">
    <property type="entry name" value="UDP-N-ACETYLGLUCOSAMINE 2-EPIMERASE"/>
    <property type="match status" value="1"/>
</dbReference>
<name>A0A7W4VCU5_9BURK</name>
<dbReference type="RefSeq" id="WP_183299883.1">
    <property type="nucleotide sequence ID" value="NZ_JACHWF010000004.1"/>
</dbReference>
<dbReference type="InterPro" id="IPR029767">
    <property type="entry name" value="WecB-like"/>
</dbReference>
<dbReference type="CDD" id="cd03786">
    <property type="entry name" value="GTB_UDP-GlcNAc_2-Epimerase"/>
    <property type="match status" value="1"/>
</dbReference>
<comment type="pathway">
    <text evidence="9">Glycan metabolism; exopolysaccharide EPS I biosynthesis.</text>
</comment>
<dbReference type="SUPFAM" id="SSF53756">
    <property type="entry name" value="UDP-Glycosyltransferase/glycogen phosphorylase"/>
    <property type="match status" value="1"/>
</dbReference>
<evidence type="ECO:0000313" key="15">
    <source>
        <dbReference type="Proteomes" id="UP000578036"/>
    </source>
</evidence>
<dbReference type="Gene3D" id="3.40.50.2000">
    <property type="entry name" value="Glycogen Phosphorylase B"/>
    <property type="match status" value="2"/>
</dbReference>
<evidence type="ECO:0000256" key="7">
    <source>
        <dbReference type="ARBA" id="ARBA00038858"/>
    </source>
</evidence>
<feature type="compositionally biased region" description="Gly residues" evidence="12">
    <location>
        <begin position="399"/>
        <end position="409"/>
    </location>
</feature>
<keyword evidence="15" id="KW-1185">Reference proteome</keyword>
<evidence type="ECO:0000259" key="13">
    <source>
        <dbReference type="Pfam" id="PF02350"/>
    </source>
</evidence>
<evidence type="ECO:0000256" key="11">
    <source>
        <dbReference type="RuleBase" id="RU003513"/>
    </source>
</evidence>
<evidence type="ECO:0000256" key="1">
    <source>
        <dbReference type="ARBA" id="ARBA00004496"/>
    </source>
</evidence>
<evidence type="ECO:0000256" key="3">
    <source>
        <dbReference type="ARBA" id="ARBA00023026"/>
    </source>
</evidence>
<organism evidence="14 15">
    <name type="scientific">Cupriavidus alkaliphilus</name>
    <dbReference type="NCBI Taxonomy" id="942866"/>
    <lineage>
        <taxon>Bacteria</taxon>
        <taxon>Pseudomonadati</taxon>
        <taxon>Pseudomonadota</taxon>
        <taxon>Betaproteobacteria</taxon>
        <taxon>Burkholderiales</taxon>
        <taxon>Burkholderiaceae</taxon>
        <taxon>Cupriavidus</taxon>
    </lineage>
</organism>
<protein>
    <recommendedName>
        <fullName evidence="10">Probable UDP-N-acetylglucosamine 2-epimerase</fullName>
        <ecNumber evidence="7">5.1.3.14</ecNumber>
    </recommendedName>
</protein>
<dbReference type="Proteomes" id="UP000578036">
    <property type="component" value="Unassembled WGS sequence"/>
</dbReference>
<comment type="similarity">
    <text evidence="6 11">Belongs to the UDP-N-acetylglucosamine 2-epimerase family.</text>
</comment>
<dbReference type="AlphaFoldDB" id="A0A7W4VCU5"/>
<dbReference type="NCBIfam" id="TIGR00236">
    <property type="entry name" value="wecB"/>
    <property type="match status" value="1"/>
</dbReference>
<evidence type="ECO:0000256" key="9">
    <source>
        <dbReference type="ARBA" id="ARBA00060597"/>
    </source>
</evidence>
<dbReference type="GO" id="GO:0008761">
    <property type="term" value="F:UDP-N-acetylglucosamine 2-epimerase activity"/>
    <property type="evidence" value="ECO:0007669"/>
    <property type="project" value="UniProtKB-EC"/>
</dbReference>
<dbReference type="FunFam" id="3.40.50.2000:FF:000043">
    <property type="entry name" value="UDP-N-acetylglucosamine 2-epimerase"/>
    <property type="match status" value="1"/>
</dbReference>
<evidence type="ECO:0000256" key="5">
    <source>
        <dbReference type="ARBA" id="ARBA00036080"/>
    </source>
</evidence>
<dbReference type="Pfam" id="PF02350">
    <property type="entry name" value="Epimerase_2"/>
    <property type="match status" value="1"/>
</dbReference>
<comment type="function">
    <text evidence="8">May be involved in synthesis of N-acetyltrideoxygalactose, a component of exopolysaccharide EPS I which functions as a virulence factor.</text>
</comment>
<comment type="caution">
    <text evidence="14">The sequence shown here is derived from an EMBL/GenBank/DDBJ whole genome shotgun (WGS) entry which is preliminary data.</text>
</comment>
<feature type="domain" description="UDP-N-acetylglucosamine 2-epimerase" evidence="13">
    <location>
        <begin position="21"/>
        <end position="369"/>
    </location>
</feature>
<sequence>MKVLTVFGTRPEAIKMAPLVKRLAEHPGIESRVCVTAQHRQMLDQVLDLFEIKPDYDLNLMKVGQTLQSITSDIVGMITPVLESFRPDYVLVHGDTTTTFAASLAAFYQKISVGHVEAGLRTGNLYSPWPEEGNRKLTGILTDVHFAPTEESRANLLAENVQSERILVTGNTVIDALLMVQQRLNGDERLVRQMQDAFPELQAGRRMVLVTAHRRENFGKGIQEICQAIRTLAEHYSDIDFVYPVHLNPQVKVPAESLLSGLDNVHLLKPQDYLPFVYLMSRASVILTDSGGIQEEAPSLGKPVLVMRDTTERPEAVAAGTVRLVGADAGRIVAACRELLDDAQRYNEMARAHNPYGDGRACARIVNRLVESSVRREGMDEESTPLDRYIAPDHRPGSEKGGAGAELAG</sequence>
<dbReference type="EMBL" id="JACHWF010000004">
    <property type="protein sequence ID" value="MBB3009228.1"/>
    <property type="molecule type" value="Genomic_DNA"/>
</dbReference>
<evidence type="ECO:0000256" key="6">
    <source>
        <dbReference type="ARBA" id="ARBA00038209"/>
    </source>
</evidence>
<accession>A0A7W4VCU5</accession>
<evidence type="ECO:0000256" key="4">
    <source>
        <dbReference type="ARBA" id="ARBA00023235"/>
    </source>
</evidence>
<keyword evidence="3" id="KW-0843">Virulence</keyword>
<reference evidence="14 15" key="1">
    <citation type="submission" date="2020-08" db="EMBL/GenBank/DDBJ databases">
        <title>Genomic Encyclopedia of Type Strains, Phase IV (KMG-V): Genome sequencing to study the core and pangenomes of soil and plant-associated prokaryotes.</title>
        <authorList>
            <person name="Whitman W."/>
        </authorList>
    </citation>
    <scope>NUCLEOTIDE SEQUENCE [LARGE SCALE GENOMIC DNA]</scope>
    <source>
        <strain evidence="14 15">SLV-2362</strain>
    </source>
</reference>
<proteinExistence type="inferred from homology"/>
<keyword evidence="2" id="KW-0448">Lipopolysaccharide biosynthesis</keyword>
<evidence type="ECO:0000256" key="10">
    <source>
        <dbReference type="ARBA" id="ARBA00070970"/>
    </source>
</evidence>
<dbReference type="EC" id="5.1.3.14" evidence="7"/>
<dbReference type="InterPro" id="IPR003331">
    <property type="entry name" value="UDP_GlcNAc_Epimerase_2_dom"/>
</dbReference>
<dbReference type="GO" id="GO:0005737">
    <property type="term" value="C:cytoplasm"/>
    <property type="evidence" value="ECO:0007669"/>
    <property type="project" value="UniProtKB-SubCell"/>
</dbReference>
<evidence type="ECO:0000313" key="14">
    <source>
        <dbReference type="EMBL" id="MBB3009228.1"/>
    </source>
</evidence>
<dbReference type="PANTHER" id="PTHR43174:SF2">
    <property type="entry name" value="UDP-N-ACETYLGLUCOSAMINE 2-EPIMERASE"/>
    <property type="match status" value="1"/>
</dbReference>
<evidence type="ECO:0000256" key="8">
    <source>
        <dbReference type="ARBA" id="ARBA00057006"/>
    </source>
</evidence>
<evidence type="ECO:0000256" key="2">
    <source>
        <dbReference type="ARBA" id="ARBA00022985"/>
    </source>
</evidence>
<gene>
    <name evidence="14" type="ORF">FHX61_003901</name>
</gene>
<dbReference type="GO" id="GO:0009103">
    <property type="term" value="P:lipopolysaccharide biosynthetic process"/>
    <property type="evidence" value="ECO:0007669"/>
    <property type="project" value="UniProtKB-KW"/>
</dbReference>